<proteinExistence type="inferred from homology"/>
<keyword evidence="5" id="KW-1185">Reference proteome</keyword>
<evidence type="ECO:0000256" key="2">
    <source>
        <dbReference type="ARBA" id="ARBA00023150"/>
    </source>
</evidence>
<keyword evidence="2 3" id="KW-0501">Molybdenum cofactor biosynthesis</keyword>
<dbReference type="InterPro" id="IPR003786">
    <property type="entry name" value="FdhD"/>
</dbReference>
<gene>
    <name evidence="4" type="primary">fdhD_1</name>
    <name evidence="3" type="synonym">fdhD</name>
    <name evidence="4" type="ORF">DSM104443_00339</name>
</gene>
<evidence type="ECO:0000256" key="3">
    <source>
        <dbReference type="HAMAP-Rule" id="MF_00187"/>
    </source>
</evidence>
<sequence>MIVEEMVSALPLESVNCAGVRWSEGESTDVSEDIAAEVPVALVYNGISHVVMLATPLDLEAFGVGFSLSEGIVASASEVHDVEAVAVDGGIEVRMTIASERFVALKERRRNLAGRTGCGLCGTESLQHAIRDLSQVPEGPRVAPAALHRAFAGLPAHQHLFKRTGAVHAAGWSRPDGALELACEDVGRHNALDKLIGSMAMEGHAFDAGFAVITSRASSEMVQKAATVGIRILAAISAPTELAIRLAEQSNLTLVGFARNARHVAYAHGKRLVP</sequence>
<comment type="similarity">
    <text evidence="3">Belongs to the FdhD family.</text>
</comment>
<dbReference type="AlphaFoldDB" id="A0A6M4GQ07"/>
<dbReference type="NCBIfam" id="TIGR00129">
    <property type="entry name" value="fdhD_narQ"/>
    <property type="match status" value="1"/>
</dbReference>
<dbReference type="Pfam" id="PF02634">
    <property type="entry name" value="FdhD-NarQ"/>
    <property type="match status" value="1"/>
</dbReference>
<dbReference type="RefSeq" id="WP_212756894.1">
    <property type="nucleotide sequence ID" value="NZ_CP053069.1"/>
</dbReference>
<dbReference type="EMBL" id="CP053069">
    <property type="protein sequence ID" value="QJR09301.1"/>
    <property type="molecule type" value="Genomic_DNA"/>
</dbReference>
<dbReference type="GO" id="GO:0005737">
    <property type="term" value="C:cytoplasm"/>
    <property type="evidence" value="ECO:0007669"/>
    <property type="project" value="UniProtKB-SubCell"/>
</dbReference>
<comment type="subcellular location">
    <subcellularLocation>
        <location evidence="3">Cytoplasm</location>
    </subcellularLocation>
</comment>
<keyword evidence="1 3" id="KW-0963">Cytoplasm</keyword>
<feature type="binding site" evidence="3">
    <location>
        <begin position="257"/>
        <end position="262"/>
    </location>
    <ligand>
        <name>Mo-bis(molybdopterin guanine dinucleotide)</name>
        <dbReference type="ChEBI" id="CHEBI:60539"/>
    </ligand>
</feature>
<dbReference type="Gene3D" id="3.10.20.10">
    <property type="match status" value="1"/>
</dbReference>
<accession>A0A6M4GQ07</accession>
<organism evidence="4 5">
    <name type="scientific">Usitatibacter rugosus</name>
    <dbReference type="NCBI Taxonomy" id="2732067"/>
    <lineage>
        <taxon>Bacteria</taxon>
        <taxon>Pseudomonadati</taxon>
        <taxon>Pseudomonadota</taxon>
        <taxon>Betaproteobacteria</taxon>
        <taxon>Nitrosomonadales</taxon>
        <taxon>Usitatibacteraceae</taxon>
        <taxon>Usitatibacter</taxon>
    </lineage>
</organism>
<dbReference type="GO" id="GO:0006777">
    <property type="term" value="P:Mo-molybdopterin cofactor biosynthetic process"/>
    <property type="evidence" value="ECO:0007669"/>
    <property type="project" value="UniProtKB-UniRule"/>
</dbReference>
<dbReference type="GO" id="GO:0097163">
    <property type="term" value="F:sulfur carrier activity"/>
    <property type="evidence" value="ECO:0007669"/>
    <property type="project" value="UniProtKB-UniRule"/>
</dbReference>
<evidence type="ECO:0000256" key="1">
    <source>
        <dbReference type="ARBA" id="ARBA00022490"/>
    </source>
</evidence>
<dbReference type="KEGG" id="uru:DSM104443_00339"/>
<dbReference type="Gene3D" id="3.40.140.10">
    <property type="entry name" value="Cytidine Deaminase, domain 2"/>
    <property type="match status" value="1"/>
</dbReference>
<evidence type="ECO:0000313" key="5">
    <source>
        <dbReference type="Proteomes" id="UP000501534"/>
    </source>
</evidence>
<dbReference type="GO" id="GO:0016783">
    <property type="term" value="F:sulfurtransferase activity"/>
    <property type="evidence" value="ECO:0007669"/>
    <property type="project" value="InterPro"/>
</dbReference>
<dbReference type="Proteomes" id="UP000501534">
    <property type="component" value="Chromosome"/>
</dbReference>
<name>A0A6M4GQ07_9PROT</name>
<dbReference type="SUPFAM" id="SSF53927">
    <property type="entry name" value="Cytidine deaminase-like"/>
    <property type="match status" value="1"/>
</dbReference>
<reference evidence="4 5" key="1">
    <citation type="submission" date="2020-04" db="EMBL/GenBank/DDBJ databases">
        <title>Usitatibacter rugosus gen. nov., sp. nov. and Usitatibacter palustris sp. nov., novel members of Usitatibacteraceae fam. nov. within the order Nitrosomonadales isolated from soil.</title>
        <authorList>
            <person name="Huber K.J."/>
            <person name="Neumann-Schaal M."/>
            <person name="Geppert A."/>
            <person name="Luckner M."/>
            <person name="Wanner G."/>
            <person name="Overmann J."/>
        </authorList>
    </citation>
    <scope>NUCLEOTIDE SEQUENCE [LARGE SCALE GENOMIC DNA]</scope>
    <source>
        <strain evidence="4 5">0125_3</strain>
    </source>
</reference>
<dbReference type="PANTHER" id="PTHR30592">
    <property type="entry name" value="FORMATE DEHYDROGENASE"/>
    <property type="match status" value="1"/>
</dbReference>
<feature type="active site" description="Cysteine persulfide intermediate" evidence="3">
    <location>
        <position position="118"/>
    </location>
</feature>
<dbReference type="PANTHER" id="PTHR30592:SF1">
    <property type="entry name" value="SULFUR CARRIER PROTEIN FDHD"/>
    <property type="match status" value="1"/>
</dbReference>
<comment type="function">
    <text evidence="3">Required for formate dehydrogenase (FDH) activity. Acts as a sulfur carrier protein that transfers sulfur from IscS to the molybdenum cofactor prior to its insertion into FDH.</text>
</comment>
<protein>
    <recommendedName>
        <fullName evidence="3">Sulfur carrier protein FdhD</fullName>
    </recommendedName>
</protein>
<dbReference type="InterPro" id="IPR016193">
    <property type="entry name" value="Cytidine_deaminase-like"/>
</dbReference>
<evidence type="ECO:0000313" key="4">
    <source>
        <dbReference type="EMBL" id="QJR09301.1"/>
    </source>
</evidence>
<dbReference type="PIRSF" id="PIRSF015626">
    <property type="entry name" value="FdhD"/>
    <property type="match status" value="1"/>
</dbReference>
<dbReference type="HAMAP" id="MF_00187">
    <property type="entry name" value="FdhD"/>
    <property type="match status" value="1"/>
</dbReference>